<sequence>MYAQIGFYEDRNGDVVLVGDGKVGKLRDMV</sequence>
<proteinExistence type="predicted"/>
<evidence type="ECO:0000313" key="1">
    <source>
        <dbReference type="EMBL" id="RZC47330.1"/>
    </source>
</evidence>
<dbReference type="EMBL" id="CM010715">
    <property type="protein sequence ID" value="RZC47330.1"/>
    <property type="molecule type" value="Genomic_DNA"/>
</dbReference>
<reference evidence="1 2" key="1">
    <citation type="journal article" date="2018" name="Science">
        <title>The opium poppy genome and morphinan production.</title>
        <authorList>
            <person name="Guo L."/>
            <person name="Winzer T."/>
            <person name="Yang X."/>
            <person name="Li Y."/>
            <person name="Ning Z."/>
            <person name="He Z."/>
            <person name="Teodor R."/>
            <person name="Lu Y."/>
            <person name="Bowser T.A."/>
            <person name="Graham I.A."/>
            <person name="Ye K."/>
        </authorList>
    </citation>
    <scope>NUCLEOTIDE SEQUENCE [LARGE SCALE GENOMIC DNA]</scope>
    <source>
        <strain evidence="2">cv. HN1</strain>
        <tissue evidence="1">Leaves</tissue>
    </source>
</reference>
<protein>
    <submittedName>
        <fullName evidence="1">Uncharacterized protein</fullName>
    </submittedName>
</protein>
<keyword evidence="2" id="KW-1185">Reference proteome</keyword>
<dbReference type="AlphaFoldDB" id="A0A4Y7IHW6"/>
<dbReference type="Gramene" id="RZC47330">
    <property type="protein sequence ID" value="RZC47330"/>
    <property type="gene ID" value="C5167_040284"/>
</dbReference>
<name>A0A4Y7IHW6_PAPSO</name>
<dbReference type="Proteomes" id="UP000316621">
    <property type="component" value="Chromosome 1"/>
</dbReference>
<evidence type="ECO:0000313" key="2">
    <source>
        <dbReference type="Proteomes" id="UP000316621"/>
    </source>
</evidence>
<organism evidence="1 2">
    <name type="scientific">Papaver somniferum</name>
    <name type="common">Opium poppy</name>
    <dbReference type="NCBI Taxonomy" id="3469"/>
    <lineage>
        <taxon>Eukaryota</taxon>
        <taxon>Viridiplantae</taxon>
        <taxon>Streptophyta</taxon>
        <taxon>Embryophyta</taxon>
        <taxon>Tracheophyta</taxon>
        <taxon>Spermatophyta</taxon>
        <taxon>Magnoliopsida</taxon>
        <taxon>Ranunculales</taxon>
        <taxon>Papaveraceae</taxon>
        <taxon>Papaveroideae</taxon>
        <taxon>Papaver</taxon>
    </lineage>
</organism>
<gene>
    <name evidence="1" type="ORF">C5167_040284</name>
</gene>
<accession>A0A4Y7IHW6</accession>